<accession>A0A1G2FYL6</accession>
<dbReference type="PANTHER" id="PTHR12526">
    <property type="entry name" value="GLYCOSYLTRANSFERASE"/>
    <property type="match status" value="1"/>
</dbReference>
<dbReference type="CDD" id="cd03801">
    <property type="entry name" value="GT4_PimA-like"/>
    <property type="match status" value="1"/>
</dbReference>
<evidence type="ECO:0000313" key="1">
    <source>
        <dbReference type="EMBL" id="OGZ43163.1"/>
    </source>
</evidence>
<reference evidence="1 2" key="1">
    <citation type="journal article" date="2016" name="Nat. Commun.">
        <title>Thousands of microbial genomes shed light on interconnected biogeochemical processes in an aquifer system.</title>
        <authorList>
            <person name="Anantharaman K."/>
            <person name="Brown C.T."/>
            <person name="Hug L.A."/>
            <person name="Sharon I."/>
            <person name="Castelle C.J."/>
            <person name="Probst A.J."/>
            <person name="Thomas B.C."/>
            <person name="Singh A."/>
            <person name="Wilkins M.J."/>
            <person name="Karaoz U."/>
            <person name="Brodie E.L."/>
            <person name="Williams K.H."/>
            <person name="Hubbard S.S."/>
            <person name="Banfield J.F."/>
        </authorList>
    </citation>
    <scope>NUCLEOTIDE SEQUENCE [LARGE SCALE GENOMIC DNA]</scope>
</reference>
<name>A0A1G2FYL6_9BACT</name>
<dbReference type="Proteomes" id="UP000177480">
    <property type="component" value="Unassembled WGS sequence"/>
</dbReference>
<dbReference type="SUPFAM" id="SSF53756">
    <property type="entry name" value="UDP-Glycosyltransferase/glycogen phosphorylase"/>
    <property type="match status" value="1"/>
</dbReference>
<protein>
    <recommendedName>
        <fullName evidence="3">Glycosyl transferase family 1 domain-containing protein</fullName>
    </recommendedName>
</protein>
<organism evidence="1 2">
    <name type="scientific">Candidatus Ryanbacteria bacterium RIFCSPHIGHO2_01_FULL_45_22</name>
    <dbReference type="NCBI Taxonomy" id="1802114"/>
    <lineage>
        <taxon>Bacteria</taxon>
        <taxon>Candidatus Ryaniibacteriota</taxon>
    </lineage>
</organism>
<gene>
    <name evidence="1" type="ORF">A2719_00485</name>
</gene>
<evidence type="ECO:0008006" key="3">
    <source>
        <dbReference type="Google" id="ProtNLM"/>
    </source>
</evidence>
<dbReference type="Pfam" id="PF13692">
    <property type="entry name" value="Glyco_trans_1_4"/>
    <property type="match status" value="1"/>
</dbReference>
<evidence type="ECO:0000313" key="2">
    <source>
        <dbReference type="Proteomes" id="UP000177480"/>
    </source>
</evidence>
<sequence length="351" mass="40825">MKLHYLTPLTFPSRYVNRLQVMKMSGAFSKRVDFALYIAESRMSRNDLFQTYNIHEPFCVEEVGNAAFLPRRFWGARRFLPCIRTAPEHTVWYARDVLLTDWLLFFHKQFYGNYFFELHTLSRFSEQRYRRVFAGARGIITTNEDKKKILMKRFGIDEQHILVAPNGVDFDEFDVLKDRKLEMRKELGIDEHCVLVAYVGTDAKEYGTDALRHAGQLLQNTARIEIISGRPRNEALKYMAAADILVAPYCATSEHFITYMSPMKIREYMAMERPMIVSDLPSIRACVPSEAYAFFAVPCESSDLARAINEACANMEEARRRAKNAYHLLRAGGFSWDDRVTRIIDFIKTRV</sequence>
<dbReference type="EMBL" id="MHNK01000019">
    <property type="protein sequence ID" value="OGZ43163.1"/>
    <property type="molecule type" value="Genomic_DNA"/>
</dbReference>
<comment type="caution">
    <text evidence="1">The sequence shown here is derived from an EMBL/GenBank/DDBJ whole genome shotgun (WGS) entry which is preliminary data.</text>
</comment>
<dbReference type="STRING" id="1802114.A2719_00485"/>
<proteinExistence type="predicted"/>
<dbReference type="AlphaFoldDB" id="A0A1G2FYL6"/>
<dbReference type="Gene3D" id="3.40.50.2000">
    <property type="entry name" value="Glycogen Phosphorylase B"/>
    <property type="match status" value="2"/>
</dbReference>